<name>A0AAW1DRN5_9HEMI</name>
<protein>
    <recommendedName>
        <fullName evidence="3">Transglutaminase-like domain-containing protein</fullName>
    </recommendedName>
</protein>
<dbReference type="SUPFAM" id="SSF54001">
    <property type="entry name" value="Cysteine proteinases"/>
    <property type="match status" value="1"/>
</dbReference>
<dbReference type="FunFam" id="3.90.260.10:FF:000002">
    <property type="entry name" value="Erythrocyte membrane protein band 4.2"/>
    <property type="match status" value="1"/>
</dbReference>
<evidence type="ECO:0000256" key="1">
    <source>
        <dbReference type="ARBA" id="ARBA00005968"/>
    </source>
</evidence>
<dbReference type="InterPro" id="IPR011011">
    <property type="entry name" value="Znf_FYVE_PHD"/>
</dbReference>
<dbReference type="Gene3D" id="3.90.260.10">
    <property type="entry name" value="Transglutaminase-like"/>
    <property type="match status" value="1"/>
</dbReference>
<keyword evidence="2" id="KW-0175">Coiled coil</keyword>
<dbReference type="PANTHER" id="PTHR11590:SF69">
    <property type="entry name" value="RE08173P"/>
    <property type="match status" value="1"/>
</dbReference>
<dbReference type="Gene3D" id="2.60.40.10">
    <property type="entry name" value="Immunoglobulins"/>
    <property type="match status" value="3"/>
</dbReference>
<reference evidence="4 5" key="1">
    <citation type="submission" date="2022-12" db="EMBL/GenBank/DDBJ databases">
        <title>Chromosome-level genome assembly of true bugs.</title>
        <authorList>
            <person name="Ma L."/>
            <person name="Li H."/>
        </authorList>
    </citation>
    <scope>NUCLEOTIDE SEQUENCE [LARGE SCALE GENOMIC DNA]</scope>
    <source>
        <strain evidence="4">Lab_2022b</strain>
    </source>
</reference>
<dbReference type="InterPro" id="IPR038765">
    <property type="entry name" value="Papain-like_cys_pep_sf"/>
</dbReference>
<comment type="similarity">
    <text evidence="1">Belongs to the transglutaminase superfamily. Transglutaminase family.</text>
</comment>
<evidence type="ECO:0000313" key="5">
    <source>
        <dbReference type="Proteomes" id="UP001461498"/>
    </source>
</evidence>
<dbReference type="EMBL" id="JAPXFL010000002">
    <property type="protein sequence ID" value="KAK9511095.1"/>
    <property type="molecule type" value="Genomic_DNA"/>
</dbReference>
<dbReference type="InterPro" id="IPR002931">
    <property type="entry name" value="Transglutaminase-like"/>
</dbReference>
<dbReference type="SUPFAM" id="SSF49309">
    <property type="entry name" value="Transglutaminase, two C-terminal domains"/>
    <property type="match status" value="2"/>
</dbReference>
<evidence type="ECO:0000256" key="2">
    <source>
        <dbReference type="SAM" id="Coils"/>
    </source>
</evidence>
<evidence type="ECO:0000259" key="3">
    <source>
        <dbReference type="SMART" id="SM00460"/>
    </source>
</evidence>
<evidence type="ECO:0000313" key="4">
    <source>
        <dbReference type="EMBL" id="KAK9511095.1"/>
    </source>
</evidence>
<proteinExistence type="inferred from homology"/>
<dbReference type="Pfam" id="PF00868">
    <property type="entry name" value="Transglut_N"/>
    <property type="match status" value="1"/>
</dbReference>
<dbReference type="Proteomes" id="UP001461498">
    <property type="component" value="Unassembled WGS sequence"/>
</dbReference>
<dbReference type="InterPro" id="IPR050779">
    <property type="entry name" value="Transglutaminase"/>
</dbReference>
<dbReference type="FunFam" id="2.60.40.10:FF:000090">
    <property type="entry name" value="Protein-glutamine gamma-glutamyltransferase 2"/>
    <property type="match status" value="1"/>
</dbReference>
<dbReference type="AlphaFoldDB" id="A0AAW1DRN5"/>
<dbReference type="InterPro" id="IPR036238">
    <property type="entry name" value="Transglutaminase_C_sf"/>
</dbReference>
<sequence>MIKYSTRMLCPKCKQKITLGTSKKCSGPCRRKFHKQCMILTKSTLCSTKWMCSDCFPKILPTTSTISQEDKPMPTTFDKSEFTKKLEELMNNMHKLNTQMTQLQCENDMLKRENSRFKNVVDNLCVPTCNVKCENKCSQKRKVKIAEPDIPCRKKQEKKPCDNRCCKPKKVDCCQHVKEKPKCGQHVETPCSSKANIKIVEVDLCIVENGKFHLTAMYHLMRQECPQLIVRRGQAFKLMLKLNRPFNEETDEMVFIFTHKVAKYPTIGNQTKILIPLKNKIEDSPKSWGAYRDTHEGECLTVFIIPGVSTIIGQWTMEIDWTAKNDGTHSYKHNGPITILFNPWCIDDTVYIQENELKKEYVLRDVGFYWSGVQGVPYKHPWKFGQFDEHVLECSLMILEERSGLPLIRCNDSVMVSRAISAIVNVQNDEGVLVGKWTEGYERGVEPTKWTGSAKILKKYYDTKKPVKYGQCWVFAGVATTVCRALGIPARIVTCFAAAHDYELSFTIDSFIDNEGKEIKEFSNDMIWNFHAWTEVWTKRPDLEPSYDGWQAIDATPQDSSNSSFRAGPTPVVAVKEGKILTPYDTAFFYAQVNSDVLTWKYQGPTQPLKLLRANSTYVGCLLGTKAAGEDEMEDITESYKYHEKTKEERETYMSMLKASGSIVSRYYLNEEFNDVRFEFQLIDSIIIGKPFSIQLIARNVSKQSYNVTAILRSSCRDYTGHEIKMICKEEKKFSLSAESEQTVMTEVTYNDYAIACKADLVVHISALCSFEGNDSEYYAEDDFKVEMPAIKIKLENIPVQNNPLYGKVSFTNPLPHKLKKCVFLIEGPGIRKGLKYKIDDVPACGEAKVNFKMVPIFYGKQLIIAKFSSDRLNNVEGYLTLKVDRDNSV</sequence>
<dbReference type="Pfam" id="PF00927">
    <property type="entry name" value="Transglut_C"/>
    <property type="match status" value="2"/>
</dbReference>
<dbReference type="InterPro" id="IPR008958">
    <property type="entry name" value="Transglutaminase_C"/>
</dbReference>
<feature type="coiled-coil region" evidence="2">
    <location>
        <begin position="79"/>
        <end position="120"/>
    </location>
</feature>
<organism evidence="4 5">
    <name type="scientific">Rhynocoris fuscipes</name>
    <dbReference type="NCBI Taxonomy" id="488301"/>
    <lineage>
        <taxon>Eukaryota</taxon>
        <taxon>Metazoa</taxon>
        <taxon>Ecdysozoa</taxon>
        <taxon>Arthropoda</taxon>
        <taxon>Hexapoda</taxon>
        <taxon>Insecta</taxon>
        <taxon>Pterygota</taxon>
        <taxon>Neoptera</taxon>
        <taxon>Paraneoptera</taxon>
        <taxon>Hemiptera</taxon>
        <taxon>Heteroptera</taxon>
        <taxon>Panheteroptera</taxon>
        <taxon>Cimicomorpha</taxon>
        <taxon>Reduviidae</taxon>
        <taxon>Harpactorinae</taxon>
        <taxon>Harpactorini</taxon>
        <taxon>Rhynocoris</taxon>
    </lineage>
</organism>
<dbReference type="SUPFAM" id="SSF57903">
    <property type="entry name" value="FYVE/PHD zinc finger"/>
    <property type="match status" value="1"/>
</dbReference>
<accession>A0AAW1DRN5</accession>
<dbReference type="InterPro" id="IPR014756">
    <property type="entry name" value="Ig_E-set"/>
</dbReference>
<dbReference type="InterPro" id="IPR013808">
    <property type="entry name" value="Transglutaminase_AS"/>
</dbReference>
<keyword evidence="5" id="KW-1185">Reference proteome</keyword>
<gene>
    <name evidence="4" type="ORF">O3M35_005726</name>
</gene>
<dbReference type="InterPro" id="IPR013783">
    <property type="entry name" value="Ig-like_fold"/>
</dbReference>
<dbReference type="PROSITE" id="PS00547">
    <property type="entry name" value="TRANSGLUTAMINASES"/>
    <property type="match status" value="1"/>
</dbReference>
<feature type="domain" description="Transglutaminase-like" evidence="3">
    <location>
        <begin position="464"/>
        <end position="557"/>
    </location>
</feature>
<dbReference type="InterPro" id="IPR001102">
    <property type="entry name" value="Transglutaminase_N"/>
</dbReference>
<dbReference type="PANTHER" id="PTHR11590">
    <property type="entry name" value="PROTEIN-GLUTAMINE GAMMA-GLUTAMYLTRANSFERASE"/>
    <property type="match status" value="1"/>
</dbReference>
<dbReference type="GO" id="GO:0003810">
    <property type="term" value="F:protein-glutamine gamma-glutamyltransferase activity"/>
    <property type="evidence" value="ECO:0007669"/>
    <property type="project" value="InterPro"/>
</dbReference>
<dbReference type="SUPFAM" id="SSF81296">
    <property type="entry name" value="E set domains"/>
    <property type="match status" value="1"/>
</dbReference>
<comment type="caution">
    <text evidence="4">The sequence shown here is derived from an EMBL/GenBank/DDBJ whole genome shotgun (WGS) entry which is preliminary data.</text>
</comment>
<dbReference type="Pfam" id="PF01841">
    <property type="entry name" value="Transglut_core"/>
    <property type="match status" value="1"/>
</dbReference>
<dbReference type="InterPro" id="IPR036985">
    <property type="entry name" value="Transglutaminase-like_sf"/>
</dbReference>
<dbReference type="SMART" id="SM00460">
    <property type="entry name" value="TGc"/>
    <property type="match status" value="1"/>
</dbReference>